<name>A0AB39VIG0_9FUSO</name>
<reference evidence="1" key="1">
    <citation type="submission" date="2024-07" db="EMBL/GenBank/DDBJ databases">
        <authorList>
            <person name="Li X.-J."/>
            <person name="Wang X."/>
        </authorList>
    </citation>
    <scope>NUCLEOTIDE SEQUENCE</scope>
    <source>
        <strain evidence="1">HSP-334</strain>
    </source>
</reference>
<dbReference type="RefSeq" id="WP_369711556.1">
    <property type="nucleotide sequence ID" value="NZ_CP165644.1"/>
</dbReference>
<dbReference type="KEGG" id="lrug:AB8B22_02690"/>
<evidence type="ECO:0008006" key="2">
    <source>
        <dbReference type="Google" id="ProtNLM"/>
    </source>
</evidence>
<gene>
    <name evidence="1" type="ORF">AB8B22_02690</name>
</gene>
<protein>
    <recommendedName>
        <fullName evidence="2">Lipoprotein</fullName>
    </recommendedName>
</protein>
<proteinExistence type="predicted"/>
<organism evidence="1">
    <name type="scientific">Leptotrichia rugosa</name>
    <dbReference type="NCBI Taxonomy" id="3239302"/>
    <lineage>
        <taxon>Bacteria</taxon>
        <taxon>Fusobacteriati</taxon>
        <taxon>Fusobacteriota</taxon>
        <taxon>Fusobacteriia</taxon>
        <taxon>Fusobacteriales</taxon>
        <taxon>Leptotrichiaceae</taxon>
        <taxon>Leptotrichia</taxon>
    </lineage>
</organism>
<dbReference type="EMBL" id="CP165644">
    <property type="protein sequence ID" value="XDU67340.1"/>
    <property type="molecule type" value="Genomic_DNA"/>
</dbReference>
<evidence type="ECO:0000313" key="1">
    <source>
        <dbReference type="EMBL" id="XDU67340.1"/>
    </source>
</evidence>
<accession>A0AB39VIG0</accession>
<dbReference type="AlphaFoldDB" id="A0AB39VIG0"/>
<sequence length="269" mass="32584">MKRVILLIIFSINVMYCKEKKVFGIKPDYPYEGIIINQIFHSSDNEDYLKNLTTGSTPLYYDGKTNTFILNVYNHYTMYYSHDFVLKSKNYVEKKARIYFRKNNYPEIHCLNNLDEESKSKVLNFFSFDIEKYYMNLYPTCIIKKDKESNILFGKWEIENNKVSLELHYNNFEIRKISKKNNEIFKIIEKIDSMKQEEGYYWVPDYNFEYTIFTPNKILHKKDISLSEDEEKLINTLKILFKNEFLKEYWCKSRIFNSCIDEKNEQSKD</sequence>